<name>A0A934UPF0_9BURK</name>
<proteinExistence type="predicted"/>
<feature type="domain" description="Methyltransferase FkbM" evidence="1">
    <location>
        <begin position="61"/>
        <end position="217"/>
    </location>
</feature>
<dbReference type="NCBIfam" id="TIGR01444">
    <property type="entry name" value="fkbM_fam"/>
    <property type="match status" value="1"/>
</dbReference>
<sequence>MNRNWKRWVAQSAVGPWARRLHGTMARWAGRAAGADKSRDYDLQTLAVMRRVLTQDANCVDVGCHEGSMLREMLRLAPRGRHFAFEPLPGHFAGLQRTFARYPNVQLHGCALSETAGSATFQHVVSNPAYSGLRRRRYDSPDERVEQIVVRTERLDDVVPRDMPLHFVKVDVEGAELQVFRGAVATLRAHRPVVVFEHGLGGADYYGTRPGDVHDLLAGDCGLRLFVMADWLAHGGPALGREAFCEQFSSGRDYYFMAAP</sequence>
<keyword evidence="2" id="KW-0489">Methyltransferase</keyword>
<dbReference type="EMBL" id="JAEDAO010000001">
    <property type="protein sequence ID" value="MBK0391000.1"/>
    <property type="molecule type" value="Genomic_DNA"/>
</dbReference>
<dbReference type="GO" id="GO:0008168">
    <property type="term" value="F:methyltransferase activity"/>
    <property type="evidence" value="ECO:0007669"/>
    <property type="project" value="UniProtKB-KW"/>
</dbReference>
<dbReference type="RefSeq" id="WP_200785847.1">
    <property type="nucleotide sequence ID" value="NZ_JAEDAO010000001.1"/>
</dbReference>
<accession>A0A934UPF0</accession>
<evidence type="ECO:0000313" key="2">
    <source>
        <dbReference type="EMBL" id="MBK0391000.1"/>
    </source>
</evidence>
<dbReference type="Proteomes" id="UP000617041">
    <property type="component" value="Unassembled WGS sequence"/>
</dbReference>
<dbReference type="InterPro" id="IPR006342">
    <property type="entry name" value="FkbM_mtfrase"/>
</dbReference>
<keyword evidence="3" id="KW-1185">Reference proteome</keyword>
<dbReference type="InterPro" id="IPR052514">
    <property type="entry name" value="SAM-dependent_MTase"/>
</dbReference>
<dbReference type="Gene3D" id="3.40.50.150">
    <property type="entry name" value="Vaccinia Virus protein VP39"/>
    <property type="match status" value="1"/>
</dbReference>
<dbReference type="AlphaFoldDB" id="A0A934UPF0"/>
<dbReference type="PANTHER" id="PTHR34203:SF15">
    <property type="entry name" value="SLL1173 PROTEIN"/>
    <property type="match status" value="1"/>
</dbReference>
<protein>
    <submittedName>
        <fullName evidence="2">FkbM family methyltransferase</fullName>
    </submittedName>
</protein>
<dbReference type="PANTHER" id="PTHR34203">
    <property type="entry name" value="METHYLTRANSFERASE, FKBM FAMILY PROTEIN"/>
    <property type="match status" value="1"/>
</dbReference>
<dbReference type="GO" id="GO:0032259">
    <property type="term" value="P:methylation"/>
    <property type="evidence" value="ECO:0007669"/>
    <property type="project" value="UniProtKB-KW"/>
</dbReference>
<dbReference type="SUPFAM" id="SSF53335">
    <property type="entry name" value="S-adenosyl-L-methionine-dependent methyltransferases"/>
    <property type="match status" value="1"/>
</dbReference>
<reference evidence="2" key="1">
    <citation type="submission" date="2020-12" db="EMBL/GenBank/DDBJ databases">
        <title>Ramlibacter sp. nov., isolated from a freshwater alga, Cryptomonas.</title>
        <authorList>
            <person name="Kim H.M."/>
            <person name="Jeon C.O."/>
        </authorList>
    </citation>
    <scope>NUCLEOTIDE SEQUENCE</scope>
    <source>
        <strain evidence="2">CrO1</strain>
    </source>
</reference>
<dbReference type="InterPro" id="IPR029063">
    <property type="entry name" value="SAM-dependent_MTases_sf"/>
</dbReference>
<evidence type="ECO:0000259" key="1">
    <source>
        <dbReference type="Pfam" id="PF05050"/>
    </source>
</evidence>
<organism evidence="2 3">
    <name type="scientific">Ramlibacter algicola</name>
    <dbReference type="NCBI Taxonomy" id="2795217"/>
    <lineage>
        <taxon>Bacteria</taxon>
        <taxon>Pseudomonadati</taxon>
        <taxon>Pseudomonadota</taxon>
        <taxon>Betaproteobacteria</taxon>
        <taxon>Burkholderiales</taxon>
        <taxon>Comamonadaceae</taxon>
        <taxon>Ramlibacter</taxon>
    </lineage>
</organism>
<evidence type="ECO:0000313" key="3">
    <source>
        <dbReference type="Proteomes" id="UP000617041"/>
    </source>
</evidence>
<comment type="caution">
    <text evidence="2">The sequence shown here is derived from an EMBL/GenBank/DDBJ whole genome shotgun (WGS) entry which is preliminary data.</text>
</comment>
<dbReference type="Pfam" id="PF05050">
    <property type="entry name" value="Methyltransf_21"/>
    <property type="match status" value="1"/>
</dbReference>
<keyword evidence="2" id="KW-0808">Transferase</keyword>
<gene>
    <name evidence="2" type="ORF">I8E28_00225</name>
</gene>